<name>H1Q1A7_9BACT</name>
<keyword evidence="3" id="KW-1185">Reference proteome</keyword>
<dbReference type="EMBL" id="AGWK01000019">
    <property type="protein sequence ID" value="EHO72568.1"/>
    <property type="molecule type" value="Genomic_DNA"/>
</dbReference>
<dbReference type="InterPro" id="IPR027375">
    <property type="entry name" value="DKNYY"/>
</dbReference>
<feature type="chain" id="PRO_5003552839" description="Organic solvent tolerance-like N-terminal domain-containing protein" evidence="1">
    <location>
        <begin position="26"/>
        <end position="182"/>
    </location>
</feature>
<dbReference type="AlphaFoldDB" id="H1Q1A7"/>
<dbReference type="PATRIC" id="fig|883158.3.peg.707"/>
<dbReference type="Pfam" id="PF13644">
    <property type="entry name" value="DKNYY"/>
    <property type="match status" value="1"/>
</dbReference>
<feature type="signal peptide" evidence="1">
    <location>
        <begin position="1"/>
        <end position="25"/>
    </location>
</feature>
<dbReference type="HOGENOM" id="CLU_051340_1_0_10"/>
<evidence type="ECO:0008006" key="4">
    <source>
        <dbReference type="Google" id="ProtNLM"/>
    </source>
</evidence>
<evidence type="ECO:0000256" key="1">
    <source>
        <dbReference type="SAM" id="SignalP"/>
    </source>
</evidence>
<sequence length="182" mass="21296">MMERKIFARITTAFLFLLYATQINAQGNRDDYFVDGRTVFYRGQPMRGVDLRSFIILGYGYAKDRRNVYLDGCILRYVDPFTFQLKGNVTHKPSYDFDDHFFDDRYEGYLKTSNTVLFNGRVIEDAHVSSFKELTDGYARDSFNVYYMGRKVEDATSSSFRVLGNGYAEDSFNTYFRGERVK</sequence>
<dbReference type="eggNOG" id="ENOG50331TX">
    <property type="taxonomic scope" value="Bacteria"/>
</dbReference>
<comment type="caution">
    <text evidence="2">The sequence shown here is derived from an EMBL/GenBank/DDBJ whole genome shotgun (WGS) entry which is preliminary data.</text>
</comment>
<dbReference type="Proteomes" id="UP000016023">
    <property type="component" value="Unassembled WGS sequence"/>
</dbReference>
<organism evidence="2 3">
    <name type="scientific">Prevotella micans F0438</name>
    <dbReference type="NCBI Taxonomy" id="883158"/>
    <lineage>
        <taxon>Bacteria</taxon>
        <taxon>Pseudomonadati</taxon>
        <taxon>Bacteroidota</taxon>
        <taxon>Bacteroidia</taxon>
        <taxon>Bacteroidales</taxon>
        <taxon>Prevotellaceae</taxon>
        <taxon>Prevotella</taxon>
    </lineage>
</organism>
<dbReference type="STRING" id="883158.HMPREF9140_00695"/>
<proteinExistence type="predicted"/>
<protein>
    <recommendedName>
        <fullName evidence="4">Organic solvent tolerance-like N-terminal domain-containing protein</fullName>
    </recommendedName>
</protein>
<reference evidence="2 3" key="1">
    <citation type="submission" date="2011-12" db="EMBL/GenBank/DDBJ databases">
        <title>The Genome Sequence of Prevotella micans F0438.</title>
        <authorList>
            <consortium name="The Broad Institute Genome Sequencing Platform"/>
            <person name="Earl A."/>
            <person name="Ward D."/>
            <person name="Feldgarden M."/>
            <person name="Gevers D."/>
            <person name="Izard J."/>
            <person name="Baranova O.V."/>
            <person name="Blanton J.M."/>
            <person name="Wade W.G."/>
            <person name="Dewhirst F.E."/>
            <person name="Young S.K."/>
            <person name="Zeng Q."/>
            <person name="Gargeya S."/>
            <person name="Fitzgerald M."/>
            <person name="Haas B."/>
            <person name="Abouelleil A."/>
            <person name="Alvarado L."/>
            <person name="Arachchi H.M."/>
            <person name="Berlin A."/>
            <person name="Chapman S.B."/>
            <person name="Gearin G."/>
            <person name="Goldberg J."/>
            <person name="Griggs A."/>
            <person name="Gujja S."/>
            <person name="Hansen M."/>
            <person name="Heiman D."/>
            <person name="Howarth C."/>
            <person name="Larimer J."/>
            <person name="Lui A."/>
            <person name="MacDonald P.J.P."/>
            <person name="McCowen C."/>
            <person name="Montmayeur A."/>
            <person name="Murphy C."/>
            <person name="Neiman D."/>
            <person name="Pearson M."/>
            <person name="Priest M."/>
            <person name="Roberts A."/>
            <person name="Saif S."/>
            <person name="Shea T."/>
            <person name="Sisk P."/>
            <person name="Stolte C."/>
            <person name="Sykes S."/>
            <person name="Wortman J."/>
            <person name="Nusbaum C."/>
            <person name="Birren B."/>
        </authorList>
    </citation>
    <scope>NUCLEOTIDE SEQUENCE [LARGE SCALE GENOMIC DNA]</scope>
    <source>
        <strain evidence="2 3">F0438</strain>
    </source>
</reference>
<evidence type="ECO:0000313" key="2">
    <source>
        <dbReference type="EMBL" id="EHO72568.1"/>
    </source>
</evidence>
<dbReference type="RefSeq" id="WP_006951773.1">
    <property type="nucleotide sequence ID" value="NZ_JH594521.1"/>
</dbReference>
<keyword evidence="1" id="KW-0732">Signal</keyword>
<evidence type="ECO:0000313" key="3">
    <source>
        <dbReference type="Proteomes" id="UP000016023"/>
    </source>
</evidence>
<accession>H1Q1A7</accession>
<gene>
    <name evidence="2" type="ORF">HMPREF9140_00695</name>
</gene>